<dbReference type="EMBL" id="SUKA01000005">
    <property type="protein sequence ID" value="TJY63973.1"/>
    <property type="molecule type" value="Genomic_DNA"/>
</dbReference>
<evidence type="ECO:0000313" key="2">
    <source>
        <dbReference type="EMBL" id="TJY63973.1"/>
    </source>
</evidence>
<gene>
    <name evidence="2" type="ORF">FAZ19_17095</name>
</gene>
<feature type="chain" id="PRO_5020468290" evidence="1">
    <location>
        <begin position="24"/>
        <end position="580"/>
    </location>
</feature>
<dbReference type="RefSeq" id="WP_136821964.1">
    <property type="nucleotide sequence ID" value="NZ_BMJX01000005.1"/>
</dbReference>
<reference evidence="2 3" key="1">
    <citation type="submission" date="2019-04" db="EMBL/GenBank/DDBJ databases">
        <title>Sphingobacterium olei sp. nov., isolated from oil-contaminated soil.</title>
        <authorList>
            <person name="Liu B."/>
        </authorList>
    </citation>
    <scope>NUCLEOTIDE SEQUENCE [LARGE SCALE GENOMIC DNA]</scope>
    <source>
        <strain evidence="2 3">Y3L14</strain>
    </source>
</reference>
<dbReference type="InterPro" id="IPR014917">
    <property type="entry name" value="DUF1800"/>
</dbReference>
<evidence type="ECO:0000256" key="1">
    <source>
        <dbReference type="SAM" id="SignalP"/>
    </source>
</evidence>
<dbReference type="Proteomes" id="UP000309872">
    <property type="component" value="Unassembled WGS sequence"/>
</dbReference>
<protein>
    <submittedName>
        <fullName evidence="2">DUF1800 domain-containing protein</fullName>
    </submittedName>
</protein>
<keyword evidence="1" id="KW-0732">Signal</keyword>
<dbReference type="OrthoDB" id="9772295at2"/>
<comment type="caution">
    <text evidence="2">The sequence shown here is derived from an EMBL/GenBank/DDBJ whole genome shotgun (WGS) entry which is preliminary data.</text>
</comment>
<dbReference type="AlphaFoldDB" id="A0A4U0GXV6"/>
<keyword evidence="3" id="KW-1185">Reference proteome</keyword>
<proteinExistence type="predicted"/>
<dbReference type="Pfam" id="PF08811">
    <property type="entry name" value="DUF1800"/>
    <property type="match status" value="1"/>
</dbReference>
<evidence type="ECO:0000313" key="3">
    <source>
        <dbReference type="Proteomes" id="UP000309872"/>
    </source>
</evidence>
<name>A0A4U0GXV6_9SPHI</name>
<organism evidence="2 3">
    <name type="scientific">Sphingobacterium alkalisoli</name>
    <dbReference type="NCBI Taxonomy" id="1874115"/>
    <lineage>
        <taxon>Bacteria</taxon>
        <taxon>Pseudomonadati</taxon>
        <taxon>Bacteroidota</taxon>
        <taxon>Sphingobacteriia</taxon>
        <taxon>Sphingobacteriales</taxon>
        <taxon>Sphingobacteriaceae</taxon>
        <taxon>Sphingobacterium</taxon>
    </lineage>
</organism>
<sequence>MKKCIFIKLFLVLLTFAPLIPIAAQQQSKFPYAEAGLSKEAAAIHLLSRFTYGYKLEDVAYIQQVGLENWFKEQLSMKVEDKEVHKHLQPYADAMLDNRSLLARYPRTQSVKQMMIRDGYIKKDSINNTTTYRIKLNEYLEDKGLKSPQYLYNMFIASKFIRASYSKNQLAEVMTDFWFNHFNVSFTKGQSAPYIPSYENHSIRPYILGKFSDLLLATAKSPAMLTYLDNVASTAENTNSKRKSGLNENYARELLELHTLGVDGGYTQRDVREAARILTGWTINSRRLDGNPDALNRLAKNRSNVIEDDFLFLSARHDKGEKAVMGKIFSNKGYTEGLELLEFLAARPETAKFIARKLAIRFVSDTPSEALITEMASTFLSSKGDIKQVLVTMVNSPSFWEKNNIGSKIKTPFELAISSVRALDGNLENPEKLNKWVTRMGEKKYYYIAPTGFPDRASQWINSGSLLNRMNFGLSFLKTNVTGVRVDLVHALHDREPESAAHALDVFGKNMVPNMDQELLKRRLSPLLTTQNLQQKVSRSIPSSADDQRMSIEEAEKNTTHPMLEQVVGLIIGSPEFQRR</sequence>
<accession>A0A4U0GXV6</accession>
<feature type="signal peptide" evidence="1">
    <location>
        <begin position="1"/>
        <end position="23"/>
    </location>
</feature>